<dbReference type="InterPro" id="IPR013780">
    <property type="entry name" value="Glyco_hydro_b"/>
</dbReference>
<feature type="domain" description="Glycosyl hydrolase family 31 C-terminal" evidence="7">
    <location>
        <begin position="581"/>
        <end position="667"/>
    </location>
</feature>
<dbReference type="Pfam" id="PF01055">
    <property type="entry name" value="Glyco_hydro_31_2nd"/>
    <property type="match status" value="1"/>
</dbReference>
<feature type="domain" description="Glycoside hydrolase family 31 TIM barrel" evidence="4">
    <location>
        <begin position="253"/>
        <end position="572"/>
    </location>
</feature>
<evidence type="ECO:0000256" key="1">
    <source>
        <dbReference type="ARBA" id="ARBA00007806"/>
    </source>
</evidence>
<evidence type="ECO:0000256" key="2">
    <source>
        <dbReference type="RuleBase" id="RU361185"/>
    </source>
</evidence>
<feature type="domain" description="Glycoside hydrolase family 31 N-terminal" evidence="5">
    <location>
        <begin position="52"/>
        <end position="210"/>
    </location>
</feature>
<dbReference type="GO" id="GO:0005975">
    <property type="term" value="P:carbohydrate metabolic process"/>
    <property type="evidence" value="ECO:0007669"/>
    <property type="project" value="InterPro"/>
</dbReference>
<dbReference type="Pfam" id="PF13802">
    <property type="entry name" value="Gal_mutarotas_2"/>
    <property type="match status" value="1"/>
</dbReference>
<accession>A0A315Z8K4</accession>
<dbReference type="SUPFAM" id="SSF51011">
    <property type="entry name" value="Glycosyl hydrolase domain"/>
    <property type="match status" value="1"/>
</dbReference>
<dbReference type="SUPFAM" id="SSF74650">
    <property type="entry name" value="Galactose mutarotase-like"/>
    <property type="match status" value="1"/>
</dbReference>
<dbReference type="PANTHER" id="PTHR43863">
    <property type="entry name" value="HYDROLASE, PUTATIVE (AFU_ORTHOLOGUE AFUA_1G03140)-RELATED"/>
    <property type="match status" value="1"/>
</dbReference>
<keyword evidence="8" id="KW-0808">Transferase</keyword>
<dbReference type="Pfam" id="PF21365">
    <property type="entry name" value="Glyco_hydro_31_3rd"/>
    <property type="match status" value="1"/>
</dbReference>
<reference evidence="8 9" key="1">
    <citation type="submission" date="2018-03" db="EMBL/GenBank/DDBJ databases">
        <title>Genomic Encyclopedia of Archaeal and Bacterial Type Strains, Phase II (KMG-II): from individual species to whole genera.</title>
        <authorList>
            <person name="Goeker M."/>
        </authorList>
    </citation>
    <scope>NUCLEOTIDE SEQUENCE [LARGE SCALE GENOMIC DNA]</scope>
    <source>
        <strain evidence="8 9">DSM 28229</strain>
    </source>
</reference>
<evidence type="ECO:0000259" key="7">
    <source>
        <dbReference type="Pfam" id="PF21365"/>
    </source>
</evidence>
<sequence>MKINKESKFGFALIMALVFSMGINVFAQTNNSYEEHSLEPNALKIMTTNGKVTITVHQEDVMEVFYEQDSMKQLPSFAVDHTPKGTEITFYDKGSYLEYATPGLKAVIQKSPFQISYEYKGNPILKEEKGFVNTDSSRVFRFKLDDNEKLLGGGERVLGMDVRGNRLPLYNRAHYGYTTESNQMYFGIPALVSTKKYIVLFDNSAAGFMDVASEEENILHFEAEGGRTSYLVMAGDTYPDLISNYTDITGKQPLPPRWAFGNYASRFGYHTEQEAREVVAKFKEEDFPLDAIIFDLYWFGKEIQGNMGTLDWDKNAFPTPENMISDFKEEGVNTILITEPFILTTSKRWDDAVAKGVLALDSTDNPIEFDFFFGHTGLVDVFLPEGKDWFWNIYEGLMGQGVEGWWGDLGEPEVHPKEAIHAIGTANEVHNAYGHEWAKLVFENHRKVYPEKRPFIMMRSGFAGSQRYGMIPWTGDVSRSWGGLKPQVQLSLSMSLLGMSYTHSDLGGFAGGGEFDAEMYTRWLQYGVFQPVYRPHAQEEIAPEPIFHDEKTKDIVRKFVKLRYRLLPYIYTIAYDNSVTGMPLMRPLFFEDETNMDLVDYKDAYLWGDDFLVAPIVSAGVKQKDVVFPKGVWFDFWTGERYEGGQKHTVAVNYETIPVFVRAGAFIPMIDDIMSTKDYSSEDLTIHFYADESVKSSKSKMYEDDGKTFDARSKGLYEMLGFSSKQTEEGLNIELARGARSYDGMPNTRSITIEVHNFDKDLKKASFNSLKLKHTDSQKKFDKMSKGILVNEETKTLTIKFEWDHQPLKIELQ</sequence>
<gene>
    <name evidence="8" type="ORF">BC781_10427</name>
</gene>
<evidence type="ECO:0000256" key="3">
    <source>
        <dbReference type="SAM" id="SignalP"/>
    </source>
</evidence>
<feature type="domain" description="DUF5110" evidence="6">
    <location>
        <begin position="684"/>
        <end position="757"/>
    </location>
</feature>
<comment type="caution">
    <text evidence="8">The sequence shown here is derived from an EMBL/GenBank/DDBJ whole genome shotgun (WGS) entry which is preliminary data.</text>
</comment>
<keyword evidence="9" id="KW-1185">Reference proteome</keyword>
<protein>
    <submittedName>
        <fullName evidence="8">Oligosaccharide 4-alpha-D-glucosyltransferase</fullName>
    </submittedName>
</protein>
<evidence type="ECO:0000313" key="8">
    <source>
        <dbReference type="EMBL" id="PWJ40769.1"/>
    </source>
</evidence>
<dbReference type="AlphaFoldDB" id="A0A315Z8K4"/>
<dbReference type="InterPro" id="IPR048395">
    <property type="entry name" value="Glyco_hydro_31_C"/>
</dbReference>
<dbReference type="InterPro" id="IPR051816">
    <property type="entry name" value="Glycosyl_Hydrolase_31"/>
</dbReference>
<evidence type="ECO:0000313" key="9">
    <source>
        <dbReference type="Proteomes" id="UP000245535"/>
    </source>
</evidence>
<name>A0A315Z8K4_SEDFL</name>
<keyword evidence="3" id="KW-0732">Signal</keyword>
<dbReference type="InterPro" id="IPR025887">
    <property type="entry name" value="Glyco_hydro_31_N_dom"/>
</dbReference>
<dbReference type="CDD" id="cd06598">
    <property type="entry name" value="GH31_transferase_CtsZ"/>
    <property type="match status" value="1"/>
</dbReference>
<keyword evidence="2" id="KW-0378">Hydrolase</keyword>
<dbReference type="GO" id="GO:0030246">
    <property type="term" value="F:carbohydrate binding"/>
    <property type="evidence" value="ECO:0007669"/>
    <property type="project" value="InterPro"/>
</dbReference>
<dbReference type="RefSeq" id="WP_211323843.1">
    <property type="nucleotide sequence ID" value="NZ_QGDO01000004.1"/>
</dbReference>
<dbReference type="Pfam" id="PF17137">
    <property type="entry name" value="DUF5110"/>
    <property type="match status" value="1"/>
</dbReference>
<evidence type="ECO:0000259" key="4">
    <source>
        <dbReference type="Pfam" id="PF01055"/>
    </source>
</evidence>
<dbReference type="Gene3D" id="3.20.20.80">
    <property type="entry name" value="Glycosidases"/>
    <property type="match status" value="1"/>
</dbReference>
<organism evidence="8 9">
    <name type="scientific">Sediminitomix flava</name>
    <dbReference type="NCBI Taxonomy" id="379075"/>
    <lineage>
        <taxon>Bacteria</taxon>
        <taxon>Pseudomonadati</taxon>
        <taxon>Bacteroidota</taxon>
        <taxon>Cytophagia</taxon>
        <taxon>Cytophagales</taxon>
        <taxon>Flammeovirgaceae</taxon>
        <taxon>Sediminitomix</taxon>
    </lineage>
</organism>
<dbReference type="Gene3D" id="2.60.40.1180">
    <property type="entry name" value="Golgi alpha-mannosidase II"/>
    <property type="match status" value="2"/>
</dbReference>
<keyword evidence="2" id="KW-0326">Glycosidase</keyword>
<dbReference type="InterPro" id="IPR000322">
    <property type="entry name" value="Glyco_hydro_31_TIM"/>
</dbReference>
<dbReference type="GO" id="GO:0004553">
    <property type="term" value="F:hydrolase activity, hydrolyzing O-glycosyl compounds"/>
    <property type="evidence" value="ECO:0007669"/>
    <property type="project" value="InterPro"/>
</dbReference>
<dbReference type="PANTHER" id="PTHR43863:SF2">
    <property type="entry name" value="MALTASE-GLUCOAMYLASE"/>
    <property type="match status" value="1"/>
</dbReference>
<feature type="chain" id="PRO_5016233348" evidence="3">
    <location>
        <begin position="28"/>
        <end position="813"/>
    </location>
</feature>
<dbReference type="Proteomes" id="UP000245535">
    <property type="component" value="Unassembled WGS sequence"/>
</dbReference>
<evidence type="ECO:0000259" key="6">
    <source>
        <dbReference type="Pfam" id="PF17137"/>
    </source>
</evidence>
<dbReference type="SUPFAM" id="SSF51445">
    <property type="entry name" value="(Trans)glycosidases"/>
    <property type="match status" value="1"/>
</dbReference>
<dbReference type="InterPro" id="IPR033403">
    <property type="entry name" value="DUF5110"/>
</dbReference>
<dbReference type="Gene3D" id="2.60.40.1760">
    <property type="entry name" value="glycosyl hydrolase (family 31)"/>
    <property type="match status" value="1"/>
</dbReference>
<evidence type="ECO:0000259" key="5">
    <source>
        <dbReference type="Pfam" id="PF13802"/>
    </source>
</evidence>
<dbReference type="GO" id="GO:0016740">
    <property type="term" value="F:transferase activity"/>
    <property type="evidence" value="ECO:0007669"/>
    <property type="project" value="UniProtKB-KW"/>
</dbReference>
<dbReference type="InterPro" id="IPR011013">
    <property type="entry name" value="Gal_mutarotase_sf_dom"/>
</dbReference>
<dbReference type="InterPro" id="IPR017853">
    <property type="entry name" value="GH"/>
</dbReference>
<dbReference type="CDD" id="cd14752">
    <property type="entry name" value="GH31_N"/>
    <property type="match status" value="1"/>
</dbReference>
<dbReference type="EMBL" id="QGDO01000004">
    <property type="protein sequence ID" value="PWJ40769.1"/>
    <property type="molecule type" value="Genomic_DNA"/>
</dbReference>
<comment type="similarity">
    <text evidence="1 2">Belongs to the glycosyl hydrolase 31 family.</text>
</comment>
<feature type="signal peptide" evidence="3">
    <location>
        <begin position="1"/>
        <end position="27"/>
    </location>
</feature>
<proteinExistence type="inferred from homology"/>